<accession>C9MZB4</accession>
<organism evidence="1 2">
    <name type="scientific">Leptotrichia hofstadii F0254</name>
    <dbReference type="NCBI Taxonomy" id="634994"/>
    <lineage>
        <taxon>Bacteria</taxon>
        <taxon>Fusobacteriati</taxon>
        <taxon>Fusobacteriota</taxon>
        <taxon>Fusobacteriia</taxon>
        <taxon>Fusobacteriales</taxon>
        <taxon>Leptotrichiaceae</taxon>
        <taxon>Leptotrichia</taxon>
    </lineage>
</organism>
<dbReference type="HOGENOM" id="CLU_3100369_0_0_0"/>
<evidence type="ECO:0000313" key="1">
    <source>
        <dbReference type="EMBL" id="EEX74102.1"/>
    </source>
</evidence>
<protein>
    <submittedName>
        <fullName evidence="1">Uncharacterized protein</fullName>
    </submittedName>
</protein>
<name>C9MZB4_9FUSO</name>
<sequence length="51" mass="6326">MMSVDINKRKDFIKAPRKHFYSITLFQFNKEIFENEMESDLIEFRIKKRNV</sequence>
<comment type="caution">
    <text evidence="1">The sequence shown here is derived from an EMBL/GenBank/DDBJ whole genome shotgun (WGS) entry which is preliminary data.</text>
</comment>
<evidence type="ECO:0000313" key="2">
    <source>
        <dbReference type="Proteomes" id="UP000006233"/>
    </source>
</evidence>
<dbReference type="STRING" id="634994.GCWU000323_01911"/>
<proteinExistence type="predicted"/>
<dbReference type="EMBL" id="ACVB02000018">
    <property type="protein sequence ID" value="EEX74102.1"/>
    <property type="molecule type" value="Genomic_DNA"/>
</dbReference>
<dbReference type="AlphaFoldDB" id="C9MZB4"/>
<gene>
    <name evidence="1" type="ORF">GCWU000323_01911</name>
</gene>
<dbReference type="RefSeq" id="WP_006805222.1">
    <property type="nucleotide sequence ID" value="NZ_GG700633.1"/>
</dbReference>
<dbReference type="Proteomes" id="UP000006233">
    <property type="component" value="Unassembled WGS sequence"/>
</dbReference>
<reference evidence="1 2" key="1">
    <citation type="submission" date="2009-09" db="EMBL/GenBank/DDBJ databases">
        <authorList>
            <person name="Weinstock G."/>
            <person name="Sodergren E."/>
            <person name="Clifton S."/>
            <person name="Fulton L."/>
            <person name="Fulton B."/>
            <person name="Courtney L."/>
            <person name="Fronick C."/>
            <person name="Harrison M."/>
            <person name="Strong C."/>
            <person name="Farmer C."/>
            <person name="Delahaunty K."/>
            <person name="Markovic C."/>
            <person name="Hall O."/>
            <person name="Minx P."/>
            <person name="Tomlinson C."/>
            <person name="Mitreva M."/>
            <person name="Nelson J."/>
            <person name="Hou S."/>
            <person name="Wollam A."/>
            <person name="Pepin K.H."/>
            <person name="Johnson M."/>
            <person name="Bhonagiri V."/>
            <person name="Nash W.E."/>
            <person name="Warren W."/>
            <person name="Chinwalla A."/>
            <person name="Mardis E.R."/>
            <person name="Wilson R.K."/>
        </authorList>
    </citation>
    <scope>NUCLEOTIDE SEQUENCE [LARGE SCALE GENOMIC DNA]</scope>
    <source>
        <strain evidence="1 2">F0254</strain>
    </source>
</reference>